<keyword evidence="2" id="KW-1185">Reference proteome</keyword>
<feature type="non-terminal residue" evidence="1">
    <location>
        <position position="80"/>
    </location>
</feature>
<dbReference type="AlphaFoldDB" id="A0A7T8HJ81"/>
<evidence type="ECO:0000313" key="1">
    <source>
        <dbReference type="EMBL" id="QQP51021.1"/>
    </source>
</evidence>
<protein>
    <submittedName>
        <fullName evidence="1">LOC100875809</fullName>
    </submittedName>
</protein>
<reference evidence="2" key="1">
    <citation type="submission" date="2021-01" db="EMBL/GenBank/DDBJ databases">
        <title>Caligus Genome Assembly.</title>
        <authorList>
            <person name="Gallardo-Escarate C."/>
        </authorList>
    </citation>
    <scope>NUCLEOTIDE SEQUENCE [LARGE SCALE GENOMIC DNA]</scope>
</reference>
<dbReference type="EMBL" id="CP045897">
    <property type="protein sequence ID" value="QQP51021.1"/>
    <property type="molecule type" value="Genomic_DNA"/>
</dbReference>
<dbReference type="Proteomes" id="UP000595437">
    <property type="component" value="Chromosome 8"/>
</dbReference>
<organism evidence="1 2">
    <name type="scientific">Caligus rogercresseyi</name>
    <name type="common">Sea louse</name>
    <dbReference type="NCBI Taxonomy" id="217165"/>
    <lineage>
        <taxon>Eukaryota</taxon>
        <taxon>Metazoa</taxon>
        <taxon>Ecdysozoa</taxon>
        <taxon>Arthropoda</taxon>
        <taxon>Crustacea</taxon>
        <taxon>Multicrustacea</taxon>
        <taxon>Hexanauplia</taxon>
        <taxon>Copepoda</taxon>
        <taxon>Siphonostomatoida</taxon>
        <taxon>Caligidae</taxon>
        <taxon>Caligus</taxon>
    </lineage>
</organism>
<name>A0A7T8HJ81_CALRO</name>
<accession>A0A7T8HJ81</accession>
<evidence type="ECO:0000313" key="2">
    <source>
        <dbReference type="Proteomes" id="UP000595437"/>
    </source>
</evidence>
<feature type="non-terminal residue" evidence="1">
    <location>
        <position position="1"/>
    </location>
</feature>
<sequence length="80" mass="8896">FMACLLEQFDCTENCPTLQRCSELSGVNSVYPGDNFVSGAENPSGVFFLPPLLSSEEDKERMFCVKEFFACKEPALSCKL</sequence>
<proteinExistence type="predicted"/>
<gene>
    <name evidence="1" type="ORF">FKW44_012223</name>
</gene>